<protein>
    <recommendedName>
        <fullName evidence="4">Collagen triple helix repeat (20 copies)</fullName>
    </recommendedName>
</protein>
<dbReference type="EMBL" id="JARAWJ010000039">
    <property type="protein sequence ID" value="MDX3042638.1"/>
    <property type="molecule type" value="Genomic_DNA"/>
</dbReference>
<feature type="compositionally biased region" description="Low complexity" evidence="1">
    <location>
        <begin position="130"/>
        <end position="141"/>
    </location>
</feature>
<evidence type="ECO:0000313" key="3">
    <source>
        <dbReference type="Proteomes" id="UP001282474"/>
    </source>
</evidence>
<keyword evidence="3" id="KW-1185">Reference proteome</keyword>
<evidence type="ECO:0000256" key="1">
    <source>
        <dbReference type="SAM" id="MobiDB-lite"/>
    </source>
</evidence>
<organism evidence="2 3">
    <name type="scientific">Streptomyces caniscabiei</name>
    <dbReference type="NCBI Taxonomy" id="2746961"/>
    <lineage>
        <taxon>Bacteria</taxon>
        <taxon>Bacillati</taxon>
        <taxon>Actinomycetota</taxon>
        <taxon>Actinomycetes</taxon>
        <taxon>Kitasatosporales</taxon>
        <taxon>Streptomycetaceae</taxon>
        <taxon>Streptomyces</taxon>
    </lineage>
</organism>
<name>A0ABU4MZJ5_9ACTN</name>
<dbReference type="Proteomes" id="UP001282474">
    <property type="component" value="Unassembled WGS sequence"/>
</dbReference>
<gene>
    <name evidence="2" type="ORF">PV383_36460</name>
</gene>
<feature type="region of interest" description="Disordered" evidence="1">
    <location>
        <begin position="172"/>
        <end position="238"/>
    </location>
</feature>
<dbReference type="RefSeq" id="WP_193382940.1">
    <property type="nucleotide sequence ID" value="NZ_JABXWI010000031.1"/>
</dbReference>
<evidence type="ECO:0008006" key="4">
    <source>
        <dbReference type="Google" id="ProtNLM"/>
    </source>
</evidence>
<dbReference type="Gene3D" id="1.20.5.320">
    <property type="entry name" value="6-Phosphogluconate Dehydrogenase, domain 3"/>
    <property type="match status" value="1"/>
</dbReference>
<reference evidence="2 3" key="1">
    <citation type="journal article" date="2023" name="Microb. Genom.">
        <title>Mesoterricola silvestris gen. nov., sp. nov., Mesoterricola sediminis sp. nov., Geothrix oryzae sp. nov., Geothrix edaphica sp. nov., Geothrix rubra sp. nov., and Geothrix limicola sp. nov., six novel members of Acidobacteriota isolated from soils.</title>
        <authorList>
            <person name="Weisberg A.J."/>
            <person name="Pearce E."/>
            <person name="Kramer C.G."/>
            <person name="Chang J.H."/>
            <person name="Clarke C.R."/>
        </authorList>
    </citation>
    <scope>NUCLEOTIDE SEQUENCE [LARGE SCALE GENOMIC DNA]</scope>
    <source>
        <strain evidence="2 3">NE20-4-1</strain>
    </source>
</reference>
<evidence type="ECO:0000313" key="2">
    <source>
        <dbReference type="EMBL" id="MDX3042638.1"/>
    </source>
</evidence>
<proteinExistence type="predicted"/>
<feature type="compositionally biased region" description="Polar residues" evidence="1">
    <location>
        <begin position="202"/>
        <end position="211"/>
    </location>
</feature>
<feature type="region of interest" description="Disordered" evidence="1">
    <location>
        <begin position="124"/>
        <end position="150"/>
    </location>
</feature>
<comment type="caution">
    <text evidence="2">The sequence shown here is derived from an EMBL/GenBank/DDBJ whole genome shotgun (WGS) entry which is preliminary data.</text>
</comment>
<accession>A0ABU4MZJ5</accession>
<sequence>MTTVKGKLIGATNPQRVEMQALLVDVTGKPAVGYVPTLDGEIVSTVHIQADDDGDWTASLTANTLVESTSGDTLWAVQEGRLKDGTPLITYVLVPESGSEWWVGDLRVDLSDTQTGQGTVVYAPGPAGPQGPAGATGAAGADGEDGQDGDSAYELAVAAGFTGSEAEWLASLVGPQGDTGPAGPQPSLGAAGAGADVALRSTDPSTTNARTPTAHAASHASGGTDPITPASLGAEPAGTAAAAVTTHAGATDPHGDRAWADNKFATATALGALNTAVTDLDGFVQDCLTRVSAIENGTAWLSGLNVAGNAHVSNGDLTVADVEKGYRFRRGGDALDLEATGADLILSNWSGTGFNGTQRSYDRYSADALNVQHAGKREYVDGLYGTAVHTIDPATGVAALGAKNSQTNIRLVGRRATAGPPTTGVWAAGDTVQDSAGAWWLCTGAGEPGTWVTPAAPGSEWTPADQGLAAWSMDPASCTAAGTTLSAGFIYLVQLLLRAPATLTKVHAVLGAAGSGLTSGQCLAGYYDTAGNRVGVTADMSTTWNSAGNKAMTLTGSYAAPAGKLYAAFLFNGTTSPTFACGSTLGASFTPGNANLTAGAYRFCRSAAGQTSLPTNITLSGYTPDANNVWAAAS</sequence>